<evidence type="ECO:0000313" key="3">
    <source>
        <dbReference type="Proteomes" id="UP001427805"/>
    </source>
</evidence>
<evidence type="ECO:0000256" key="1">
    <source>
        <dbReference type="SAM" id="Phobius"/>
    </source>
</evidence>
<comment type="caution">
    <text evidence="2">The sequence shown here is derived from an EMBL/GenBank/DDBJ whole genome shotgun (WGS) entry which is preliminary data.</text>
</comment>
<keyword evidence="1" id="KW-0472">Membrane</keyword>
<gene>
    <name evidence="2" type="ORF">TPR58_20870</name>
</gene>
<dbReference type="Proteomes" id="UP001427805">
    <property type="component" value="Unassembled WGS sequence"/>
</dbReference>
<keyword evidence="1" id="KW-1133">Transmembrane helix</keyword>
<feature type="transmembrane region" description="Helical" evidence="1">
    <location>
        <begin position="29"/>
        <end position="46"/>
    </location>
</feature>
<keyword evidence="3" id="KW-1185">Reference proteome</keyword>
<dbReference type="EMBL" id="JBDIZK010000015">
    <property type="protein sequence ID" value="MEN3749639.1"/>
    <property type="molecule type" value="Genomic_DNA"/>
</dbReference>
<dbReference type="RefSeq" id="WP_346248683.1">
    <property type="nucleotide sequence ID" value="NZ_JBDIZK010000015.1"/>
</dbReference>
<reference evidence="2 3" key="1">
    <citation type="submission" date="2024-05" db="EMBL/GenBank/DDBJ databases">
        <title>Sphingomonas sp. HF-S3 16S ribosomal RNA gene Genome sequencing and assembly.</title>
        <authorList>
            <person name="Lee H."/>
        </authorList>
    </citation>
    <scope>NUCLEOTIDE SEQUENCE [LARGE SCALE GENOMIC DNA]</scope>
    <source>
        <strain evidence="2 3">HF-S3</strain>
    </source>
</reference>
<organism evidence="2 3">
    <name type="scientific">Sphingomonas rustica</name>
    <dbReference type="NCBI Taxonomy" id="3103142"/>
    <lineage>
        <taxon>Bacteria</taxon>
        <taxon>Pseudomonadati</taxon>
        <taxon>Pseudomonadota</taxon>
        <taxon>Alphaproteobacteria</taxon>
        <taxon>Sphingomonadales</taxon>
        <taxon>Sphingomonadaceae</taxon>
        <taxon>Sphingomonas</taxon>
    </lineage>
</organism>
<accession>A0ABV0BDK0</accession>
<name>A0ABV0BDK0_9SPHN</name>
<sequence>MTMTRIGFFSAASVPAVIAAMRFEQAPDYLAVIPGILIGLAILGLIHKRRTACAG</sequence>
<evidence type="ECO:0000313" key="2">
    <source>
        <dbReference type="EMBL" id="MEN3749639.1"/>
    </source>
</evidence>
<proteinExistence type="predicted"/>
<keyword evidence="1" id="KW-0812">Transmembrane</keyword>
<protein>
    <submittedName>
        <fullName evidence="2">Uncharacterized protein</fullName>
    </submittedName>
</protein>